<evidence type="ECO:0000313" key="9">
    <source>
        <dbReference type="EMBL" id="OAJ94648.1"/>
    </source>
</evidence>
<evidence type="ECO:0000256" key="5">
    <source>
        <dbReference type="ARBA" id="ARBA00023163"/>
    </source>
</evidence>
<dbReference type="RefSeq" id="WP_054962807.1">
    <property type="nucleotide sequence ID" value="NZ_LLEI02000022.1"/>
</dbReference>
<dbReference type="Gene3D" id="2.60.120.10">
    <property type="entry name" value="Jelly Rolls"/>
    <property type="match status" value="1"/>
</dbReference>
<keyword evidence="5" id="KW-0804">Transcription</keyword>
<dbReference type="Pfam" id="PF01229">
    <property type="entry name" value="Glyco_hydro_39"/>
    <property type="match status" value="1"/>
</dbReference>
<dbReference type="Gene3D" id="1.10.10.60">
    <property type="entry name" value="Homeodomain-like"/>
    <property type="match status" value="2"/>
</dbReference>
<dbReference type="InterPro" id="IPR009057">
    <property type="entry name" value="Homeodomain-like_sf"/>
</dbReference>
<comment type="caution">
    <text evidence="9">The sequence shown here is derived from an EMBL/GenBank/DDBJ whole genome shotgun (WGS) entry which is preliminary data.</text>
</comment>
<dbReference type="PRINTS" id="PR00745">
    <property type="entry name" value="GLHYDRLASE39"/>
</dbReference>
<dbReference type="InterPro" id="IPR014710">
    <property type="entry name" value="RmlC-like_jellyroll"/>
</dbReference>
<dbReference type="GO" id="GO:0003700">
    <property type="term" value="F:DNA-binding transcription factor activity"/>
    <property type="evidence" value="ECO:0007669"/>
    <property type="project" value="InterPro"/>
</dbReference>
<dbReference type="AlphaFoldDB" id="A0A177Y1B3"/>
<reference evidence="9 10" key="1">
    <citation type="journal article" date="2016" name="Syst. Appl. Microbiol.">
        <title>Vibrio bivalvicida sp. nov., a novel larval pathogen for bivalve molluscs reared in a hatchery.</title>
        <authorList>
            <person name="Dubert J."/>
            <person name="Romalde J.L."/>
            <person name="Prado S."/>
            <person name="Barja J.L."/>
        </authorList>
    </citation>
    <scope>NUCLEOTIDE SEQUENCE [LARGE SCALE GENOMIC DNA]</scope>
    <source>
        <strain evidence="9 10">605</strain>
    </source>
</reference>
<feature type="active site" description="Proton donor" evidence="7">
    <location>
        <position position="470"/>
    </location>
</feature>
<dbReference type="SMART" id="SM00342">
    <property type="entry name" value="HTH_ARAC"/>
    <property type="match status" value="1"/>
</dbReference>
<comment type="similarity">
    <text evidence="1">Belongs to the glycosyl hydrolase 39 family.</text>
</comment>
<evidence type="ECO:0000256" key="3">
    <source>
        <dbReference type="ARBA" id="ARBA00023015"/>
    </source>
</evidence>
<evidence type="ECO:0000256" key="4">
    <source>
        <dbReference type="ARBA" id="ARBA00023125"/>
    </source>
</evidence>
<dbReference type="InterPro" id="IPR000514">
    <property type="entry name" value="Glyco_hydro_39"/>
</dbReference>
<keyword evidence="2" id="KW-0378">Hydrolase</keyword>
<dbReference type="InterPro" id="IPR018060">
    <property type="entry name" value="HTH_AraC"/>
</dbReference>
<gene>
    <name evidence="9" type="ORF">APB76_08440</name>
</gene>
<dbReference type="InterPro" id="IPR049165">
    <property type="entry name" value="GH39_as"/>
</dbReference>
<dbReference type="Gene3D" id="3.20.20.80">
    <property type="entry name" value="Glycosidases"/>
    <property type="match status" value="1"/>
</dbReference>
<protein>
    <recommendedName>
        <fullName evidence="8">HTH araC/xylS-type domain-containing protein</fullName>
    </recommendedName>
</protein>
<evidence type="ECO:0000256" key="2">
    <source>
        <dbReference type="ARBA" id="ARBA00022801"/>
    </source>
</evidence>
<evidence type="ECO:0000259" key="8">
    <source>
        <dbReference type="PROSITE" id="PS01124"/>
    </source>
</evidence>
<evidence type="ECO:0000256" key="7">
    <source>
        <dbReference type="PIRSR" id="PIRSR600514-1"/>
    </source>
</evidence>
<dbReference type="InterPro" id="IPR003313">
    <property type="entry name" value="AraC-bd"/>
</dbReference>
<feature type="domain" description="HTH araC/xylS-type" evidence="8">
    <location>
        <begin position="176"/>
        <end position="274"/>
    </location>
</feature>
<dbReference type="GO" id="GO:0005975">
    <property type="term" value="P:carbohydrate metabolic process"/>
    <property type="evidence" value="ECO:0007669"/>
    <property type="project" value="InterPro"/>
</dbReference>
<dbReference type="SUPFAM" id="SSF51011">
    <property type="entry name" value="Glycosyl hydrolase domain"/>
    <property type="match status" value="1"/>
</dbReference>
<dbReference type="GO" id="GO:0043565">
    <property type="term" value="F:sequence-specific DNA binding"/>
    <property type="evidence" value="ECO:0007669"/>
    <property type="project" value="InterPro"/>
</dbReference>
<sequence>MQYRHELVRLEEGLNVKIYVHSILDVTAHWHHELELLMVLKGSVDVQKENQHFVMQADDLLLLNPNELHAIKATSEDNVLLAIQFSPDMLSNFYPELLHVVFDCNSTKEGEQESFDRVRAHLAKIIWSFVKKKHWFKFTIEQELMALIETLVTSFPTRLVEKNHQQLRERELERLTRIVQYIEQHYGERIQLQQLAEKECVTVHHLSRFFKERMGIAFQEYLFDYRLYRASNRIVMGSDKISDIVLECGFNDPKLFYRKFRDKYQLTPVELRRQRSAAYPVSSLASYMTVDDNDIYKPLFKYLSTTFTHPPKPKTKLQTTTLNLCDNLGSLTPVWSQIMTFGCAYEGLKAEVQQQMRYTQSELKFKYARFQGIFVDQMQIVVSAGQYQWRYVNELFDFLLSLNLKPFVCLGFTPELFASGQHTVAQWRGNVTPPKQLELWQDLLSEFFYNILERYGEQEVSSWYFEAWNEPDLEGIFWADSQDAYHQLYLATYQTARRVNRNIRLGGPSVSHMAFSQGAWLDNFVAFCVRENLQPDFFSYHIYPEKYGAFDSLESTQNVSRRSMGPDGCRELIELGKKAISPLAIKEQHITEWNVSAVWGNRLLDTAYTAAFIVQNALKLYDKVDSLAIWTFSDLFDERGPAIDTFHGGFGLQTREGIPKPSYHAISLLNRMGKQVIARDNNYLVSRSDNEFQILMVNYVHFDDLYASGDISAIEIIDPYSAFNPHPQQEFCFELDIAKGHYRLTRYTLSREHGSAYDEWQKMGAPCPLDEDDIAQLKRDAWPSRVSESLVHPGGKLQLSASLSEHAVELILISLKS</sequence>
<evidence type="ECO:0000256" key="6">
    <source>
        <dbReference type="ARBA" id="ARBA00023295"/>
    </source>
</evidence>
<evidence type="ECO:0000313" key="10">
    <source>
        <dbReference type="Proteomes" id="UP000078406"/>
    </source>
</evidence>
<keyword evidence="3" id="KW-0805">Transcription regulation</keyword>
<dbReference type="InterPro" id="IPR049166">
    <property type="entry name" value="GH39_cat"/>
</dbReference>
<dbReference type="Pfam" id="PF02311">
    <property type="entry name" value="AraC_binding"/>
    <property type="match status" value="1"/>
</dbReference>
<keyword evidence="6" id="KW-0326">Glycosidase</keyword>
<proteinExistence type="inferred from homology"/>
<dbReference type="PANTHER" id="PTHR43280:SF2">
    <property type="entry name" value="HTH-TYPE TRANSCRIPTIONAL REGULATOR EXSA"/>
    <property type="match status" value="1"/>
</dbReference>
<dbReference type="EMBL" id="LLEI02000022">
    <property type="protein sequence ID" value="OAJ94648.1"/>
    <property type="molecule type" value="Genomic_DNA"/>
</dbReference>
<accession>A0A177Y1B3</accession>
<dbReference type="SUPFAM" id="SSF51445">
    <property type="entry name" value="(Trans)glycosidases"/>
    <property type="match status" value="1"/>
</dbReference>
<dbReference type="SUPFAM" id="SSF51182">
    <property type="entry name" value="RmlC-like cupins"/>
    <property type="match status" value="1"/>
</dbReference>
<dbReference type="Gene3D" id="2.60.40.1500">
    <property type="entry name" value="Glycosyl hydrolase domain, family 39"/>
    <property type="match status" value="1"/>
</dbReference>
<dbReference type="Pfam" id="PF12833">
    <property type="entry name" value="HTH_18"/>
    <property type="match status" value="1"/>
</dbReference>
<dbReference type="PANTHER" id="PTHR43280">
    <property type="entry name" value="ARAC-FAMILY TRANSCRIPTIONAL REGULATOR"/>
    <property type="match status" value="1"/>
</dbReference>
<dbReference type="GO" id="GO:0004553">
    <property type="term" value="F:hydrolase activity, hydrolyzing O-glycosyl compounds"/>
    <property type="evidence" value="ECO:0007669"/>
    <property type="project" value="InterPro"/>
</dbReference>
<dbReference type="InterPro" id="IPR011051">
    <property type="entry name" value="RmlC_Cupin_sf"/>
</dbReference>
<name>A0A177Y1B3_9VIBR</name>
<dbReference type="Proteomes" id="UP000078406">
    <property type="component" value="Unassembled WGS sequence"/>
</dbReference>
<organism evidence="9 10">
    <name type="scientific">Vibrio bivalvicida</name>
    <dbReference type="NCBI Taxonomy" id="1276888"/>
    <lineage>
        <taxon>Bacteria</taxon>
        <taxon>Pseudomonadati</taxon>
        <taxon>Pseudomonadota</taxon>
        <taxon>Gammaproteobacteria</taxon>
        <taxon>Vibrionales</taxon>
        <taxon>Vibrionaceae</taxon>
        <taxon>Vibrio</taxon>
        <taxon>Vibrio oreintalis group</taxon>
    </lineage>
</organism>
<dbReference type="SUPFAM" id="SSF46689">
    <property type="entry name" value="Homeodomain-like"/>
    <property type="match status" value="2"/>
</dbReference>
<dbReference type="PROSITE" id="PS01124">
    <property type="entry name" value="HTH_ARAC_FAMILY_2"/>
    <property type="match status" value="1"/>
</dbReference>
<evidence type="ECO:0000256" key="1">
    <source>
        <dbReference type="ARBA" id="ARBA00008875"/>
    </source>
</evidence>
<dbReference type="InterPro" id="IPR017853">
    <property type="entry name" value="GH"/>
</dbReference>
<dbReference type="PROSITE" id="PS01027">
    <property type="entry name" value="GLYCOSYL_HYDROL_F39"/>
    <property type="match status" value="1"/>
</dbReference>
<keyword evidence="4" id="KW-0238">DNA-binding</keyword>